<evidence type="ECO:0000259" key="7">
    <source>
        <dbReference type="PROSITE" id="PS51032"/>
    </source>
</evidence>
<dbReference type="InterPro" id="IPR044808">
    <property type="entry name" value="ERF_plant"/>
</dbReference>
<dbReference type="PANTHER" id="PTHR31190">
    <property type="entry name" value="DNA-BINDING DOMAIN"/>
    <property type="match status" value="1"/>
</dbReference>
<dbReference type="PRINTS" id="PR00367">
    <property type="entry name" value="ETHRSPELEMNT"/>
</dbReference>
<dbReference type="SMART" id="SM00380">
    <property type="entry name" value="AP2"/>
    <property type="match status" value="1"/>
</dbReference>
<name>A0AAN8UYD3_9MAGN</name>
<dbReference type="Proteomes" id="UP001370490">
    <property type="component" value="Unassembled WGS sequence"/>
</dbReference>
<evidence type="ECO:0000256" key="4">
    <source>
        <dbReference type="ARBA" id="ARBA00023163"/>
    </source>
</evidence>
<feature type="region of interest" description="Disordered" evidence="6">
    <location>
        <begin position="170"/>
        <end position="198"/>
    </location>
</feature>
<accession>A0AAN8UYD3</accession>
<dbReference type="GO" id="GO:0009873">
    <property type="term" value="P:ethylene-activated signaling pathway"/>
    <property type="evidence" value="ECO:0007669"/>
    <property type="project" value="InterPro"/>
</dbReference>
<dbReference type="PANTHER" id="PTHR31190:SF473">
    <property type="entry name" value="OS05G0437100 PROTEIN"/>
    <property type="match status" value="1"/>
</dbReference>
<dbReference type="InterPro" id="IPR016177">
    <property type="entry name" value="DNA-bd_dom_sf"/>
</dbReference>
<keyword evidence="4" id="KW-0804">Transcription</keyword>
<keyword evidence="3" id="KW-0238">DNA-binding</keyword>
<dbReference type="EMBL" id="JBAMMX010000017">
    <property type="protein sequence ID" value="KAK6924185.1"/>
    <property type="molecule type" value="Genomic_DNA"/>
</dbReference>
<dbReference type="Gene3D" id="3.30.730.10">
    <property type="entry name" value="AP2/ERF domain"/>
    <property type="match status" value="1"/>
</dbReference>
<evidence type="ECO:0000313" key="9">
    <source>
        <dbReference type="Proteomes" id="UP001370490"/>
    </source>
</evidence>
<dbReference type="GO" id="GO:0003677">
    <property type="term" value="F:DNA binding"/>
    <property type="evidence" value="ECO:0007669"/>
    <property type="project" value="UniProtKB-KW"/>
</dbReference>
<gene>
    <name evidence="8" type="ORF">RJ641_010385</name>
</gene>
<evidence type="ECO:0000256" key="1">
    <source>
        <dbReference type="ARBA" id="ARBA00004123"/>
    </source>
</evidence>
<dbReference type="GO" id="GO:0005634">
    <property type="term" value="C:nucleus"/>
    <property type="evidence" value="ECO:0007669"/>
    <property type="project" value="UniProtKB-SubCell"/>
</dbReference>
<evidence type="ECO:0000256" key="2">
    <source>
        <dbReference type="ARBA" id="ARBA00023015"/>
    </source>
</evidence>
<dbReference type="InterPro" id="IPR036955">
    <property type="entry name" value="AP2/ERF_dom_sf"/>
</dbReference>
<comment type="caution">
    <text evidence="8">The sequence shown here is derived from an EMBL/GenBank/DDBJ whole genome shotgun (WGS) entry which is preliminary data.</text>
</comment>
<dbReference type="SUPFAM" id="SSF54171">
    <property type="entry name" value="DNA-binding domain"/>
    <property type="match status" value="1"/>
</dbReference>
<proteinExistence type="predicted"/>
<evidence type="ECO:0000256" key="5">
    <source>
        <dbReference type="ARBA" id="ARBA00023242"/>
    </source>
</evidence>
<dbReference type="InterPro" id="IPR001471">
    <property type="entry name" value="AP2/ERF_dom"/>
</dbReference>
<sequence length="253" mass="28384">MTLEPTLPPPPPKMETVYEPTYKSTENTACNTEPRRRYRGVRQRPWGKWAAEIRDPFKAARVWLGTFDTAEAAARAYDEAALGFRGSRAKLNFPENVILRASPADSPATQLTISDSRNTLLRNPMLDYQVVPSQAESENPLFRIQRNENGYNEVLVFSQNQNDNLLEQMMRSSSSSSMDNQMQSSSSPLPSSSSSSASPVPLILPGQWEIGGGQRRQNYVQRTSWNSSDNFCNWDNVGLVQLWVACGDFGRLV</sequence>
<organism evidence="8 9">
    <name type="scientific">Dillenia turbinata</name>
    <dbReference type="NCBI Taxonomy" id="194707"/>
    <lineage>
        <taxon>Eukaryota</taxon>
        <taxon>Viridiplantae</taxon>
        <taxon>Streptophyta</taxon>
        <taxon>Embryophyta</taxon>
        <taxon>Tracheophyta</taxon>
        <taxon>Spermatophyta</taxon>
        <taxon>Magnoliopsida</taxon>
        <taxon>eudicotyledons</taxon>
        <taxon>Gunneridae</taxon>
        <taxon>Pentapetalae</taxon>
        <taxon>Dilleniales</taxon>
        <taxon>Dilleniaceae</taxon>
        <taxon>Dillenia</taxon>
    </lineage>
</organism>
<comment type="subcellular location">
    <subcellularLocation>
        <location evidence="1">Nucleus</location>
    </subcellularLocation>
</comment>
<feature type="compositionally biased region" description="Polar residues" evidence="6">
    <location>
        <begin position="22"/>
        <end position="31"/>
    </location>
</feature>
<protein>
    <submittedName>
        <fullName evidence="8">AP2/ERF domain</fullName>
    </submittedName>
</protein>
<feature type="region of interest" description="Disordered" evidence="6">
    <location>
        <begin position="1"/>
        <end position="31"/>
    </location>
</feature>
<keyword evidence="5" id="KW-0539">Nucleus</keyword>
<dbReference type="Pfam" id="PF00847">
    <property type="entry name" value="AP2"/>
    <property type="match status" value="1"/>
</dbReference>
<reference evidence="8 9" key="1">
    <citation type="submission" date="2023-12" db="EMBL/GenBank/DDBJ databases">
        <title>A high-quality genome assembly for Dillenia turbinata (Dilleniales).</title>
        <authorList>
            <person name="Chanderbali A."/>
        </authorList>
    </citation>
    <scope>NUCLEOTIDE SEQUENCE [LARGE SCALE GENOMIC DNA]</scope>
    <source>
        <strain evidence="8">LSX21</strain>
        <tissue evidence="8">Leaf</tissue>
    </source>
</reference>
<dbReference type="GO" id="GO:0003700">
    <property type="term" value="F:DNA-binding transcription factor activity"/>
    <property type="evidence" value="ECO:0007669"/>
    <property type="project" value="InterPro"/>
</dbReference>
<dbReference type="AlphaFoldDB" id="A0AAN8UYD3"/>
<keyword evidence="2" id="KW-0805">Transcription regulation</keyword>
<evidence type="ECO:0000313" key="8">
    <source>
        <dbReference type="EMBL" id="KAK6924185.1"/>
    </source>
</evidence>
<evidence type="ECO:0000256" key="3">
    <source>
        <dbReference type="ARBA" id="ARBA00023125"/>
    </source>
</evidence>
<dbReference type="FunFam" id="3.30.730.10:FF:000001">
    <property type="entry name" value="Ethylene-responsive transcription factor 2"/>
    <property type="match status" value="1"/>
</dbReference>
<evidence type="ECO:0000256" key="6">
    <source>
        <dbReference type="SAM" id="MobiDB-lite"/>
    </source>
</evidence>
<feature type="compositionally biased region" description="Pro residues" evidence="6">
    <location>
        <begin position="1"/>
        <end position="13"/>
    </location>
</feature>
<dbReference type="CDD" id="cd00018">
    <property type="entry name" value="AP2"/>
    <property type="match status" value="1"/>
</dbReference>
<feature type="domain" description="AP2/ERF" evidence="7">
    <location>
        <begin position="37"/>
        <end position="94"/>
    </location>
</feature>
<dbReference type="PROSITE" id="PS51032">
    <property type="entry name" value="AP2_ERF"/>
    <property type="match status" value="1"/>
</dbReference>
<keyword evidence="9" id="KW-1185">Reference proteome</keyword>